<dbReference type="Proteomes" id="UP000031938">
    <property type="component" value="Unassembled WGS sequence"/>
</dbReference>
<dbReference type="InterPro" id="IPR028082">
    <property type="entry name" value="Peripla_BP_I"/>
</dbReference>
<comment type="caution">
    <text evidence="2">The sequence shown here is derived from an EMBL/GenBank/DDBJ whole genome shotgun (WGS) entry which is preliminary data.</text>
</comment>
<dbReference type="STRING" id="889306.KP78_38960"/>
<dbReference type="SUPFAM" id="SSF53822">
    <property type="entry name" value="Periplasmic binding protein-like I"/>
    <property type="match status" value="1"/>
</dbReference>
<reference evidence="2 3" key="1">
    <citation type="submission" date="2015-01" db="EMBL/GenBank/DDBJ databases">
        <title>Genome sequencing of Jeotgalibacillus soli.</title>
        <authorList>
            <person name="Goh K.M."/>
            <person name="Chan K.-G."/>
            <person name="Yaakop A.S."/>
            <person name="Ee R."/>
            <person name="Gan H.M."/>
            <person name="Chan C.S."/>
        </authorList>
    </citation>
    <scope>NUCLEOTIDE SEQUENCE [LARGE SCALE GENOMIC DNA]</scope>
    <source>
        <strain evidence="2 3">P9</strain>
    </source>
</reference>
<dbReference type="PATRIC" id="fig|889306.3.peg.3913"/>
<proteinExistence type="predicted"/>
<name>A0A0C2VF85_9BACL</name>
<evidence type="ECO:0000259" key="1">
    <source>
        <dbReference type="Pfam" id="PF00532"/>
    </source>
</evidence>
<accession>A0A0C2VF85</accession>
<dbReference type="Pfam" id="PF00532">
    <property type="entry name" value="Peripla_BP_1"/>
    <property type="match status" value="1"/>
</dbReference>
<keyword evidence="3" id="KW-1185">Reference proteome</keyword>
<dbReference type="AlphaFoldDB" id="A0A0C2VF85"/>
<organism evidence="2 3">
    <name type="scientific">Jeotgalibacillus soli</name>
    <dbReference type="NCBI Taxonomy" id="889306"/>
    <lineage>
        <taxon>Bacteria</taxon>
        <taxon>Bacillati</taxon>
        <taxon>Bacillota</taxon>
        <taxon>Bacilli</taxon>
        <taxon>Bacillales</taxon>
        <taxon>Caryophanaceae</taxon>
        <taxon>Jeotgalibacillus</taxon>
    </lineage>
</organism>
<dbReference type="EMBL" id="JXRP01000022">
    <property type="protein sequence ID" value="KIL42673.1"/>
    <property type="molecule type" value="Genomic_DNA"/>
</dbReference>
<feature type="domain" description="Periplasmic binding protein/LacI sugar binding" evidence="1">
    <location>
        <begin position="27"/>
        <end position="222"/>
    </location>
</feature>
<dbReference type="GO" id="GO:0003700">
    <property type="term" value="F:DNA-binding transcription factor activity"/>
    <property type="evidence" value="ECO:0007669"/>
    <property type="project" value="TreeGrafter"/>
</dbReference>
<dbReference type="OrthoDB" id="9798934at2"/>
<protein>
    <recommendedName>
        <fullName evidence="1">Periplasmic binding protein/LacI sugar binding domain-containing protein</fullName>
    </recommendedName>
</protein>
<dbReference type="GO" id="GO:0000976">
    <property type="term" value="F:transcription cis-regulatory region binding"/>
    <property type="evidence" value="ECO:0007669"/>
    <property type="project" value="TreeGrafter"/>
</dbReference>
<dbReference type="InterPro" id="IPR001761">
    <property type="entry name" value="Peripla_BP/Lac1_sug-bd_dom"/>
</dbReference>
<dbReference type="Gene3D" id="3.40.50.2300">
    <property type="match status" value="2"/>
</dbReference>
<dbReference type="PANTHER" id="PTHR30146:SF105">
    <property type="entry name" value="CATABOLITE CONTROL PROTEIN B"/>
    <property type="match status" value="1"/>
</dbReference>
<evidence type="ECO:0000313" key="3">
    <source>
        <dbReference type="Proteomes" id="UP000031938"/>
    </source>
</evidence>
<gene>
    <name evidence="2" type="ORF">KP78_38960</name>
</gene>
<dbReference type="RefSeq" id="WP_131272643.1">
    <property type="nucleotide sequence ID" value="NZ_JXRP01000022.1"/>
</dbReference>
<evidence type="ECO:0000313" key="2">
    <source>
        <dbReference type="EMBL" id="KIL42673.1"/>
    </source>
</evidence>
<dbReference type="PANTHER" id="PTHR30146">
    <property type="entry name" value="LACI-RELATED TRANSCRIPTIONAL REPRESSOR"/>
    <property type="match status" value="1"/>
</dbReference>
<sequence length="284" mass="32283">MITLIKNGLIIEVTDIHTVNLKKRQTNTIDFVVPAIDHPYFSALLEHVVTYKSRSCIQLMICQTSGNIEKEKEFIQLLQQKRPDGLLFTELIYEPEDIRQEMEQLPIIVCSNLPFSDLSRFSVYMDHYESAVEGFHFLHEEIGCSKLAVCLHGQTGIVRNGRLAAYKDYIMANGLGFKEERVIKLTSGTGMFDGIELHEKLDKIDEQPKTVFTGSDQTATGYLLYRNSSSTLVVLGFDHQPISMFLSFPTVEQPIEMLAERSTSRLIDRIEERADWTQSAATPV</sequence>